<reference evidence="9" key="2">
    <citation type="submission" date="2025-08" db="UniProtKB">
        <authorList>
            <consortium name="RefSeq"/>
        </authorList>
    </citation>
    <scope>IDENTIFICATION</scope>
</reference>
<dbReference type="CDD" id="cd16897">
    <property type="entry name" value="LYZ_C"/>
    <property type="match status" value="1"/>
</dbReference>
<keyword evidence="3" id="KW-1015">Disulfide bond</keyword>
<evidence type="ECO:0000313" key="9">
    <source>
        <dbReference type="RefSeq" id="XP_072843191.1"/>
    </source>
</evidence>
<keyword evidence="8" id="KW-1185">Reference proteome</keyword>
<comment type="similarity">
    <text evidence="5">Belongs to the glycosyl hydrolase 22 family.</text>
</comment>
<evidence type="ECO:0000256" key="4">
    <source>
        <dbReference type="ARBA" id="ARBA00024656"/>
    </source>
</evidence>
<feature type="domain" description="Glycosyl hydrolases family 22 (GH22)" evidence="7">
    <location>
        <begin position="95"/>
        <end position="113"/>
    </location>
</feature>
<evidence type="ECO:0000313" key="8">
    <source>
        <dbReference type="Proteomes" id="UP001652642"/>
    </source>
</evidence>
<accession>A0ABM5FCQ3</accession>
<dbReference type="InterPro" id="IPR000974">
    <property type="entry name" value="Glyco_hydro_22_lys"/>
</dbReference>
<dbReference type="PRINTS" id="PR00135">
    <property type="entry name" value="LYZLACT"/>
</dbReference>
<dbReference type="PANTHER" id="PTHR11407:SF25">
    <property type="entry name" value="SPERM ACROSOME MEMBRANE-ASSOCIATED PROTEIN 3"/>
    <property type="match status" value="1"/>
</dbReference>
<gene>
    <name evidence="9" type="primary">LOC110081133</name>
</gene>
<dbReference type="InterPro" id="IPR023346">
    <property type="entry name" value="Lysozyme-like_dom_sf"/>
</dbReference>
<dbReference type="PANTHER" id="PTHR11407">
    <property type="entry name" value="LYSOZYME C"/>
    <property type="match status" value="1"/>
</dbReference>
<organism evidence="8 9">
    <name type="scientific">Pogona vitticeps</name>
    <name type="common">central bearded dragon</name>
    <dbReference type="NCBI Taxonomy" id="103695"/>
    <lineage>
        <taxon>Eukaryota</taxon>
        <taxon>Metazoa</taxon>
        <taxon>Chordata</taxon>
        <taxon>Craniata</taxon>
        <taxon>Vertebrata</taxon>
        <taxon>Euteleostomi</taxon>
        <taxon>Lepidosauria</taxon>
        <taxon>Squamata</taxon>
        <taxon>Bifurcata</taxon>
        <taxon>Unidentata</taxon>
        <taxon>Episquamata</taxon>
        <taxon>Toxicofera</taxon>
        <taxon>Iguania</taxon>
        <taxon>Acrodonta</taxon>
        <taxon>Agamidae</taxon>
        <taxon>Amphibolurinae</taxon>
        <taxon>Pogona</taxon>
    </lineage>
</organism>
<dbReference type="GeneID" id="110081133"/>
<dbReference type="PRINTS" id="PR00137">
    <property type="entry name" value="LYSOZYME"/>
</dbReference>
<feature type="signal peptide" evidence="6">
    <location>
        <begin position="1"/>
        <end position="20"/>
    </location>
</feature>
<name>A0ABM5FCQ3_9SAUR</name>
<evidence type="ECO:0000256" key="5">
    <source>
        <dbReference type="RuleBase" id="RU004440"/>
    </source>
</evidence>
<dbReference type="SUPFAM" id="SSF53955">
    <property type="entry name" value="Lysozyme-like"/>
    <property type="match status" value="1"/>
</dbReference>
<proteinExistence type="inferred from homology"/>
<sequence length="127" mass="13998">MKSLQLLLPIVACLVAKVYGKIFSRCELASVLKQWGMDGRQGYGLGDWVCLAYFASTFNTATVMHNADGTSEYGIFQLNSRSWCADHHSQSENFCSMSCSDLLTNDIEDDVICLQKATAKAGGLKTW</sequence>
<dbReference type="Proteomes" id="UP001652642">
    <property type="component" value="Chromosome 2"/>
</dbReference>
<evidence type="ECO:0000256" key="1">
    <source>
        <dbReference type="ARBA" id="ARBA00011780"/>
    </source>
</evidence>
<evidence type="ECO:0000256" key="3">
    <source>
        <dbReference type="ARBA" id="ARBA00023157"/>
    </source>
</evidence>
<dbReference type="InterPro" id="IPR019799">
    <property type="entry name" value="Glyco_hydro_22_CS"/>
</dbReference>
<dbReference type="RefSeq" id="XP_072843191.1">
    <property type="nucleotide sequence ID" value="XM_072987090.1"/>
</dbReference>
<dbReference type="SMART" id="SM00263">
    <property type="entry name" value="LYZ1"/>
    <property type="match status" value="1"/>
</dbReference>
<evidence type="ECO:0000256" key="6">
    <source>
        <dbReference type="SAM" id="SignalP"/>
    </source>
</evidence>
<evidence type="ECO:0000256" key="2">
    <source>
        <dbReference type="ARBA" id="ARBA00016370"/>
    </source>
</evidence>
<dbReference type="PROSITE" id="PS51348">
    <property type="entry name" value="GLYCOSYL_HYDROL_F22_2"/>
    <property type="match status" value="1"/>
</dbReference>
<protein>
    <recommendedName>
        <fullName evidence="2">Sperm acrosome membrane-associated protein 3</fullName>
    </recommendedName>
</protein>
<dbReference type="Gene3D" id="1.10.530.10">
    <property type="match status" value="1"/>
</dbReference>
<dbReference type="InterPro" id="IPR001916">
    <property type="entry name" value="Glyco_hydro_22"/>
</dbReference>
<dbReference type="PROSITE" id="PS00128">
    <property type="entry name" value="GLYCOSYL_HYDROL_F22_1"/>
    <property type="match status" value="1"/>
</dbReference>
<keyword evidence="6" id="KW-0732">Signal</keyword>
<feature type="chain" id="PRO_5045548495" description="Sperm acrosome membrane-associated protein 3" evidence="6">
    <location>
        <begin position="21"/>
        <end position="127"/>
    </location>
</feature>
<evidence type="ECO:0000259" key="7">
    <source>
        <dbReference type="PROSITE" id="PS00128"/>
    </source>
</evidence>
<dbReference type="Pfam" id="PF00062">
    <property type="entry name" value="Lys"/>
    <property type="match status" value="1"/>
</dbReference>
<comment type="subunit">
    <text evidence="1">Interacts with ASTL.</text>
</comment>
<comment type="function">
    <text evidence="4">Sperm surface membrane protein that may be involved in sperm-egg plasma membrane adhesion and fusion during fertilization. It could be a potential receptor for the egg oligosaccharide residue N-acetylglucosamine, which is present in the extracellular matrix over the egg plasma membrane. The processed form has no detectable bacteriolytic activity in vitro.</text>
</comment>
<reference evidence="8" key="1">
    <citation type="submission" date="2025-05" db="UniProtKB">
        <authorList>
            <consortium name="RefSeq"/>
        </authorList>
    </citation>
    <scope>NUCLEOTIDE SEQUENCE [LARGE SCALE GENOMIC DNA]</scope>
</reference>